<feature type="domain" description="FAD-binding" evidence="8">
    <location>
        <begin position="4"/>
        <end position="317"/>
    </location>
</feature>
<dbReference type="InterPro" id="IPR010971">
    <property type="entry name" value="UbiH/COQ6"/>
</dbReference>
<dbReference type="EMBL" id="JXQV01000024">
    <property type="protein sequence ID" value="KIP99871.1"/>
    <property type="molecule type" value="Genomic_DNA"/>
</dbReference>
<evidence type="ECO:0000256" key="4">
    <source>
        <dbReference type="ARBA" id="ARBA00022630"/>
    </source>
</evidence>
<gene>
    <name evidence="9" type="ORF">RU07_17960</name>
</gene>
<proteinExistence type="inferred from homology"/>
<dbReference type="InterPro" id="IPR002938">
    <property type="entry name" value="FAD-bd"/>
</dbReference>
<keyword evidence="7" id="KW-0503">Monooxygenase</keyword>
<keyword evidence="6" id="KW-0560">Oxidoreductase</keyword>
<keyword evidence="4" id="KW-0285">Flavoprotein</keyword>
<dbReference type="PANTHER" id="PTHR43876:SF7">
    <property type="entry name" value="UBIQUINONE BIOSYNTHESIS MONOOXYGENASE COQ6, MITOCHONDRIAL"/>
    <property type="match status" value="1"/>
</dbReference>
<comment type="pathway">
    <text evidence="2">Cofactor biosynthesis; ubiquinone biosynthesis.</text>
</comment>
<evidence type="ECO:0000313" key="9">
    <source>
        <dbReference type="EMBL" id="KIP99871.1"/>
    </source>
</evidence>
<dbReference type="PRINTS" id="PR00420">
    <property type="entry name" value="RNGMNOXGNASE"/>
</dbReference>
<dbReference type="UniPathway" id="UPA00232"/>
<evidence type="ECO:0000256" key="3">
    <source>
        <dbReference type="ARBA" id="ARBA00005349"/>
    </source>
</evidence>
<dbReference type="NCBIfam" id="NF005691">
    <property type="entry name" value="PRK07494.1"/>
    <property type="match status" value="1"/>
</dbReference>
<comment type="cofactor">
    <cofactor evidence="1">
        <name>FAD</name>
        <dbReference type="ChEBI" id="CHEBI:57692"/>
    </cofactor>
</comment>
<dbReference type="Pfam" id="PF01494">
    <property type="entry name" value="FAD_binding_3"/>
    <property type="match status" value="1"/>
</dbReference>
<dbReference type="InterPro" id="IPR051205">
    <property type="entry name" value="UbiH/COQ6_monooxygenase"/>
</dbReference>
<sequence>MKNVEIAVVGAGLAGQITALALARAGRSVALIAPKTDRVDKRTTALMDQSIRFLSRLGLWSQIEPSAAKLSTMQIIDGTDRLLRAPTVAFRSSEIGLSAFGWNMSNETLNHALGEAISKESNIELIDASVRDIEIDETEARITLQDGEQIAASFLIGADGRQSKVRESAGIRARSWTYPQTAMVLNFSHTRPHGNVSTEFHTPTGPFTQVPLMGDRSSLVWVVTPEQARELSALSLEDISRRVEERMHSMLGTVTVEDNVQTWPLSSMTASRFGKGRVALVGEAGHGFPPIGAQGLNLSLRDIIVLTDLLGTLTGGPIPADAGSTFDRRRRGDVVSRTLSVDLLNRSLLSSFLHMQVARAAGLHILSNVGPLRGLVMREGIEPGRGLKALPSLLASSFKRSRNG</sequence>
<dbReference type="InterPro" id="IPR036188">
    <property type="entry name" value="FAD/NAD-bd_sf"/>
</dbReference>
<evidence type="ECO:0000256" key="1">
    <source>
        <dbReference type="ARBA" id="ARBA00001974"/>
    </source>
</evidence>
<evidence type="ECO:0000259" key="8">
    <source>
        <dbReference type="Pfam" id="PF01494"/>
    </source>
</evidence>
<dbReference type="GO" id="GO:0071949">
    <property type="term" value="F:FAD binding"/>
    <property type="evidence" value="ECO:0007669"/>
    <property type="project" value="InterPro"/>
</dbReference>
<name>A0A0D0KPA7_AGRTU</name>
<dbReference type="PANTHER" id="PTHR43876">
    <property type="entry name" value="UBIQUINONE BIOSYNTHESIS MONOOXYGENASE COQ6, MITOCHONDRIAL"/>
    <property type="match status" value="1"/>
</dbReference>
<protein>
    <submittedName>
        <fullName evidence="9">2-octaprenyl-6-methoxyphenyl hydroxylase</fullName>
    </submittedName>
</protein>
<comment type="similarity">
    <text evidence="3">Belongs to the UbiH/COQ6 family.</text>
</comment>
<dbReference type="GO" id="GO:0006744">
    <property type="term" value="P:ubiquinone biosynthetic process"/>
    <property type="evidence" value="ECO:0007669"/>
    <property type="project" value="UniProtKB-UniPathway"/>
</dbReference>
<dbReference type="OrthoDB" id="9796623at2"/>
<dbReference type="AlphaFoldDB" id="A0A0D0KPA7"/>
<organism evidence="9 10">
    <name type="scientific">Agrobacterium tumefaciens</name>
    <dbReference type="NCBI Taxonomy" id="358"/>
    <lineage>
        <taxon>Bacteria</taxon>
        <taxon>Pseudomonadati</taxon>
        <taxon>Pseudomonadota</taxon>
        <taxon>Alphaproteobacteria</taxon>
        <taxon>Hyphomicrobiales</taxon>
        <taxon>Rhizobiaceae</taxon>
        <taxon>Rhizobium/Agrobacterium group</taxon>
        <taxon>Agrobacterium</taxon>
        <taxon>Agrobacterium tumefaciens complex</taxon>
    </lineage>
</organism>
<dbReference type="SUPFAM" id="SSF51905">
    <property type="entry name" value="FAD/NAD(P)-binding domain"/>
    <property type="match status" value="1"/>
</dbReference>
<dbReference type="Gene3D" id="3.50.50.60">
    <property type="entry name" value="FAD/NAD(P)-binding domain"/>
    <property type="match status" value="2"/>
</dbReference>
<keyword evidence="5" id="KW-0274">FAD</keyword>
<dbReference type="NCBIfam" id="TIGR01988">
    <property type="entry name" value="Ubi-OHases"/>
    <property type="match status" value="1"/>
</dbReference>
<evidence type="ECO:0000256" key="5">
    <source>
        <dbReference type="ARBA" id="ARBA00022827"/>
    </source>
</evidence>
<evidence type="ECO:0000313" key="10">
    <source>
        <dbReference type="Proteomes" id="UP000035017"/>
    </source>
</evidence>
<evidence type="ECO:0000256" key="2">
    <source>
        <dbReference type="ARBA" id="ARBA00004749"/>
    </source>
</evidence>
<dbReference type="Proteomes" id="UP000035017">
    <property type="component" value="Unassembled WGS sequence"/>
</dbReference>
<comment type="caution">
    <text evidence="9">The sequence shown here is derived from an EMBL/GenBank/DDBJ whole genome shotgun (WGS) entry which is preliminary data.</text>
</comment>
<accession>A0A0D0KPA7</accession>
<evidence type="ECO:0000256" key="7">
    <source>
        <dbReference type="ARBA" id="ARBA00023033"/>
    </source>
</evidence>
<dbReference type="GO" id="GO:0004497">
    <property type="term" value="F:monooxygenase activity"/>
    <property type="evidence" value="ECO:0007669"/>
    <property type="project" value="UniProtKB-KW"/>
</dbReference>
<reference evidence="9 10" key="1">
    <citation type="submission" date="2014-12" db="EMBL/GenBank/DDBJ databases">
        <title>16Stimator: statistical estimation of ribosomal gene copy numbers from draft genome assemblies.</title>
        <authorList>
            <person name="Perisin M.A."/>
            <person name="Vetter M."/>
            <person name="Gilbert J.A."/>
            <person name="Bergelson J."/>
        </authorList>
    </citation>
    <scope>NUCLEOTIDE SEQUENCE [LARGE SCALE GENOMIC DNA]</scope>
    <source>
        <strain evidence="9 10">MEJ076</strain>
    </source>
</reference>
<evidence type="ECO:0000256" key="6">
    <source>
        <dbReference type="ARBA" id="ARBA00023002"/>
    </source>
</evidence>
<dbReference type="GO" id="GO:0016705">
    <property type="term" value="F:oxidoreductase activity, acting on paired donors, with incorporation or reduction of molecular oxygen"/>
    <property type="evidence" value="ECO:0007669"/>
    <property type="project" value="InterPro"/>
</dbReference>